<dbReference type="InterPro" id="IPR047640">
    <property type="entry name" value="RpiR-like"/>
</dbReference>
<dbReference type="InterPro" id="IPR000281">
    <property type="entry name" value="HTH_RpiR"/>
</dbReference>
<protein>
    <submittedName>
        <fullName evidence="6">MurR/RpiR family transcriptional regulator</fullName>
    </submittedName>
</protein>
<feature type="domain" description="SIS" evidence="5">
    <location>
        <begin position="125"/>
        <end position="266"/>
    </location>
</feature>
<evidence type="ECO:0000256" key="3">
    <source>
        <dbReference type="ARBA" id="ARBA00023163"/>
    </source>
</evidence>
<sequence>MTMNFQMRVESARKDLTLTEIKTANYILKHPQKAIAASINQLAELAGSSAATVTRMVRKLDIDSFTAMKIMISGDLARNVSDSSPQLDIKENESFSSICNKLVENDVKNINQTKDLLKKRNCEVVVHRLLKTKTLYVFGVGASSLAAENIYQKWSRIGFHVVFNQDINVFLAELSNATKEDTLWLISNSGETPEILWLANYARKHGIFTIALTRFGQNRLAKKADIALITCKPIEPDVRVGATNSITGQFYVVDVVFYLYFSRDFNQSFRAITTSRQSAENYKSHFKIR</sequence>
<dbReference type="Pfam" id="PF01380">
    <property type="entry name" value="SIS"/>
    <property type="match status" value="1"/>
</dbReference>
<evidence type="ECO:0000256" key="2">
    <source>
        <dbReference type="ARBA" id="ARBA00023125"/>
    </source>
</evidence>
<keyword evidence="3" id="KW-0804">Transcription</keyword>
<evidence type="ECO:0000256" key="1">
    <source>
        <dbReference type="ARBA" id="ARBA00023015"/>
    </source>
</evidence>
<keyword evidence="2" id="KW-0238">DNA-binding</keyword>
<evidence type="ECO:0000313" key="6">
    <source>
        <dbReference type="EMBL" id="QFG50784.1"/>
    </source>
</evidence>
<dbReference type="PROSITE" id="PS51071">
    <property type="entry name" value="HTH_RPIR"/>
    <property type="match status" value="1"/>
</dbReference>
<dbReference type="InterPro" id="IPR035472">
    <property type="entry name" value="RpiR-like_SIS"/>
</dbReference>
<gene>
    <name evidence="6" type="ORF">LA749_01545</name>
</gene>
<dbReference type="SUPFAM" id="SSF53697">
    <property type="entry name" value="SIS domain"/>
    <property type="match status" value="1"/>
</dbReference>
<dbReference type="Gene3D" id="1.10.10.10">
    <property type="entry name" value="Winged helix-like DNA-binding domain superfamily/Winged helix DNA-binding domain"/>
    <property type="match status" value="1"/>
</dbReference>
<name>A0A353UBJ7_9LACO</name>
<evidence type="ECO:0000259" key="5">
    <source>
        <dbReference type="PROSITE" id="PS51464"/>
    </source>
</evidence>
<dbReference type="CDD" id="cd05013">
    <property type="entry name" value="SIS_RpiR"/>
    <property type="match status" value="1"/>
</dbReference>
<proteinExistence type="predicted"/>
<keyword evidence="1" id="KW-0805">Transcription regulation</keyword>
<evidence type="ECO:0000313" key="7">
    <source>
        <dbReference type="Proteomes" id="UP000325393"/>
    </source>
</evidence>
<dbReference type="GO" id="GO:1901135">
    <property type="term" value="P:carbohydrate derivative metabolic process"/>
    <property type="evidence" value="ECO:0007669"/>
    <property type="project" value="InterPro"/>
</dbReference>
<dbReference type="EMBL" id="CP044496">
    <property type="protein sequence ID" value="QFG50784.1"/>
    <property type="molecule type" value="Genomic_DNA"/>
</dbReference>
<dbReference type="Proteomes" id="UP000325393">
    <property type="component" value="Chromosome"/>
</dbReference>
<dbReference type="AlphaFoldDB" id="A0A353UBJ7"/>
<dbReference type="InterPro" id="IPR036388">
    <property type="entry name" value="WH-like_DNA-bd_sf"/>
</dbReference>
<dbReference type="PANTHER" id="PTHR30514">
    <property type="entry name" value="GLUCOKINASE"/>
    <property type="match status" value="1"/>
</dbReference>
<dbReference type="GO" id="GO:0097367">
    <property type="term" value="F:carbohydrate derivative binding"/>
    <property type="evidence" value="ECO:0007669"/>
    <property type="project" value="InterPro"/>
</dbReference>
<dbReference type="SUPFAM" id="SSF46689">
    <property type="entry name" value="Homeodomain-like"/>
    <property type="match status" value="1"/>
</dbReference>
<reference evidence="6 7" key="1">
    <citation type="submission" date="2019-09" db="EMBL/GenBank/DDBJ databases">
        <title>Genome sequencing of Lactobacillus acetotolerans.</title>
        <authorList>
            <person name="Kim K."/>
        </authorList>
    </citation>
    <scope>NUCLEOTIDE SEQUENCE [LARGE SCALE GENOMIC DNA]</scope>
    <source>
        <strain evidence="6 7">LA749</strain>
    </source>
</reference>
<dbReference type="GO" id="GO:0003700">
    <property type="term" value="F:DNA-binding transcription factor activity"/>
    <property type="evidence" value="ECO:0007669"/>
    <property type="project" value="InterPro"/>
</dbReference>
<dbReference type="GO" id="GO:0003677">
    <property type="term" value="F:DNA binding"/>
    <property type="evidence" value="ECO:0007669"/>
    <property type="project" value="UniProtKB-KW"/>
</dbReference>
<evidence type="ECO:0000259" key="4">
    <source>
        <dbReference type="PROSITE" id="PS51071"/>
    </source>
</evidence>
<dbReference type="Gene3D" id="3.40.50.10490">
    <property type="entry name" value="Glucose-6-phosphate isomerase like protein, domain 1"/>
    <property type="match status" value="1"/>
</dbReference>
<accession>A0A353UBJ7</accession>
<dbReference type="InterPro" id="IPR009057">
    <property type="entry name" value="Homeodomain-like_sf"/>
</dbReference>
<dbReference type="PANTHER" id="PTHR30514:SF10">
    <property type="entry name" value="MURR_RPIR FAMILY TRANSCRIPTIONAL REGULATOR"/>
    <property type="match status" value="1"/>
</dbReference>
<dbReference type="PROSITE" id="PS51464">
    <property type="entry name" value="SIS"/>
    <property type="match status" value="1"/>
</dbReference>
<feature type="domain" description="HTH rpiR-type" evidence="4">
    <location>
        <begin position="3"/>
        <end position="79"/>
    </location>
</feature>
<organism evidence="6 7">
    <name type="scientific">Lactobacillus acetotolerans</name>
    <dbReference type="NCBI Taxonomy" id="1600"/>
    <lineage>
        <taxon>Bacteria</taxon>
        <taxon>Bacillati</taxon>
        <taxon>Bacillota</taxon>
        <taxon>Bacilli</taxon>
        <taxon>Lactobacillales</taxon>
        <taxon>Lactobacillaceae</taxon>
        <taxon>Lactobacillus</taxon>
    </lineage>
</organism>
<dbReference type="Pfam" id="PF01418">
    <property type="entry name" value="HTH_6"/>
    <property type="match status" value="1"/>
</dbReference>
<dbReference type="InterPro" id="IPR001347">
    <property type="entry name" value="SIS_dom"/>
</dbReference>
<dbReference type="InterPro" id="IPR046348">
    <property type="entry name" value="SIS_dom_sf"/>
</dbReference>